<dbReference type="GO" id="GO:0030686">
    <property type="term" value="C:90S preribosome"/>
    <property type="evidence" value="ECO:0007669"/>
    <property type="project" value="InterPro"/>
</dbReference>
<sequence length="359" mass="39372">MPAGSGSQRGRVSVSWAGSPAEITGETGSISCLSSPLGLEEKTVLSKKEKMKLRKERWLQKIESVKLAKQKQKAEAKRKATPVVGDMQPLMEALPELSDLTTGGRGRKLPKSHVEAKAEPADFCLMKQAQKCRLLEEEVARFHEVITNPSYRANPLMTISEHLSKRLRQEEEECPLPAMPDTGGGLQVNTQDTPHCLVCHPGCFRQVEDAAGTWSEPWMMLLMVANLRGPPDVLAGKSSTSLASSSPVVGALALMIFIIASATSQVTSVLAEASPMRLVCESTSSSARRSAAQLLQQGENLLYEDLFSEKQLPREKYSPQDDEALVVRTIMDAVRRMTEDHTGIFKSLKNEKNEETPMA</sequence>
<gene>
    <name evidence="5" type="ORF">llap_9407</name>
</gene>
<evidence type="ECO:0000256" key="4">
    <source>
        <dbReference type="SAM" id="MobiDB-lite"/>
    </source>
</evidence>
<proteinExistence type="inferred from homology"/>
<protein>
    <submittedName>
        <fullName evidence="5">Uncharacterized protein</fullName>
    </submittedName>
</protein>
<organism evidence="5 6">
    <name type="scientific">Limosa lapponica baueri</name>
    <dbReference type="NCBI Taxonomy" id="1758121"/>
    <lineage>
        <taxon>Eukaryota</taxon>
        <taxon>Metazoa</taxon>
        <taxon>Chordata</taxon>
        <taxon>Craniata</taxon>
        <taxon>Vertebrata</taxon>
        <taxon>Euteleostomi</taxon>
        <taxon>Archelosauria</taxon>
        <taxon>Archosauria</taxon>
        <taxon>Dinosauria</taxon>
        <taxon>Saurischia</taxon>
        <taxon>Theropoda</taxon>
        <taxon>Coelurosauria</taxon>
        <taxon>Aves</taxon>
        <taxon>Neognathae</taxon>
        <taxon>Neoaves</taxon>
        <taxon>Charadriiformes</taxon>
        <taxon>Scolopacidae</taxon>
        <taxon>Limosa</taxon>
    </lineage>
</organism>
<reference evidence="6" key="1">
    <citation type="submission" date="2017-11" db="EMBL/GenBank/DDBJ databases">
        <authorList>
            <person name="Lima N.C."/>
            <person name="Parody-Merino A.M."/>
            <person name="Battley P.F."/>
            <person name="Fidler A.E."/>
            <person name="Prosdocimi F."/>
        </authorList>
    </citation>
    <scope>NUCLEOTIDE SEQUENCE [LARGE SCALE GENOMIC DNA]</scope>
</reference>
<comment type="subcellular location">
    <subcellularLocation>
        <location evidence="1">Nucleus</location>
        <location evidence="1">Nucleolus</location>
    </subcellularLocation>
</comment>
<dbReference type="InterPro" id="IPR028160">
    <property type="entry name" value="Slx9-like"/>
</dbReference>
<evidence type="ECO:0000313" key="6">
    <source>
        <dbReference type="Proteomes" id="UP000233556"/>
    </source>
</evidence>
<feature type="region of interest" description="Disordered" evidence="4">
    <location>
        <begin position="1"/>
        <end position="30"/>
    </location>
</feature>
<dbReference type="OrthoDB" id="18703at2759"/>
<evidence type="ECO:0000256" key="3">
    <source>
        <dbReference type="ARBA" id="ARBA00023242"/>
    </source>
</evidence>
<dbReference type="GO" id="GO:0000462">
    <property type="term" value="P:maturation of SSU-rRNA from tricistronic rRNA transcript (SSU-rRNA, 5.8S rRNA, LSU-rRNA)"/>
    <property type="evidence" value="ECO:0007669"/>
    <property type="project" value="InterPro"/>
</dbReference>
<dbReference type="GO" id="GO:0005730">
    <property type="term" value="C:nucleolus"/>
    <property type="evidence" value="ECO:0007669"/>
    <property type="project" value="UniProtKB-SubCell"/>
</dbReference>
<dbReference type="AlphaFoldDB" id="A0A2I0U2Q4"/>
<reference evidence="6" key="2">
    <citation type="submission" date="2017-12" db="EMBL/GenBank/DDBJ databases">
        <title>Genome sequence of the Bar-tailed Godwit (Limosa lapponica baueri).</title>
        <authorList>
            <person name="Lima N.C.B."/>
            <person name="Parody-Merino A.M."/>
            <person name="Battley P.F."/>
            <person name="Fidler A.E."/>
            <person name="Prosdocimi F."/>
        </authorList>
    </citation>
    <scope>NUCLEOTIDE SEQUENCE [LARGE SCALE GENOMIC DNA]</scope>
</reference>
<dbReference type="PANTHER" id="PTHR31109:SF2">
    <property type="entry name" value="RIBOSOME BIOGENESIS PROTEIN SLX9 HOMOLOG"/>
    <property type="match status" value="1"/>
</dbReference>
<keyword evidence="6" id="KW-1185">Reference proteome</keyword>
<dbReference type="PANTHER" id="PTHR31109">
    <property type="entry name" value="PROTEIN FAM207A"/>
    <property type="match status" value="1"/>
</dbReference>
<keyword evidence="3" id="KW-0539">Nucleus</keyword>
<dbReference type="EMBL" id="KZ506299">
    <property type="protein sequence ID" value="PKU40299.1"/>
    <property type="molecule type" value="Genomic_DNA"/>
</dbReference>
<dbReference type="Pfam" id="PF15341">
    <property type="entry name" value="SLX9"/>
    <property type="match status" value="1"/>
</dbReference>
<dbReference type="Proteomes" id="UP000233556">
    <property type="component" value="Unassembled WGS sequence"/>
</dbReference>
<feature type="compositionally biased region" description="Low complexity" evidence="4">
    <location>
        <begin position="1"/>
        <end position="15"/>
    </location>
</feature>
<evidence type="ECO:0000256" key="1">
    <source>
        <dbReference type="ARBA" id="ARBA00004604"/>
    </source>
</evidence>
<dbReference type="GO" id="GO:0030688">
    <property type="term" value="C:preribosome, small subunit precursor"/>
    <property type="evidence" value="ECO:0007669"/>
    <property type="project" value="InterPro"/>
</dbReference>
<evidence type="ECO:0000256" key="2">
    <source>
        <dbReference type="ARBA" id="ARBA00011022"/>
    </source>
</evidence>
<name>A0A2I0U2Q4_LIMLA</name>
<comment type="similarity">
    <text evidence="2">Belongs to the SLX9 family.</text>
</comment>
<evidence type="ECO:0000313" key="5">
    <source>
        <dbReference type="EMBL" id="PKU40299.1"/>
    </source>
</evidence>
<accession>A0A2I0U2Q4</accession>